<keyword evidence="6" id="KW-1185">Reference proteome</keyword>
<evidence type="ECO:0000313" key="2">
    <source>
        <dbReference type="EMBL" id="KAE9025412.1"/>
    </source>
</evidence>
<dbReference type="EMBL" id="QXFV01000739">
    <property type="protein sequence ID" value="KAE9028221.1"/>
    <property type="molecule type" value="Genomic_DNA"/>
</dbReference>
<dbReference type="EMBL" id="QXFT01000867">
    <property type="protein sequence ID" value="KAE9334213.1"/>
    <property type="molecule type" value="Genomic_DNA"/>
</dbReference>
<dbReference type="OrthoDB" id="10331744at2759"/>
<dbReference type="Proteomes" id="UP000434957">
    <property type="component" value="Unassembled WGS sequence"/>
</dbReference>
<dbReference type="AlphaFoldDB" id="A0A6A4FGR6"/>
<feature type="compositionally biased region" description="Low complexity" evidence="1">
    <location>
        <begin position="1"/>
        <end position="15"/>
    </location>
</feature>
<organism evidence="4 6">
    <name type="scientific">Phytophthora rubi</name>
    <dbReference type="NCBI Taxonomy" id="129364"/>
    <lineage>
        <taxon>Eukaryota</taxon>
        <taxon>Sar</taxon>
        <taxon>Stramenopiles</taxon>
        <taxon>Oomycota</taxon>
        <taxon>Peronosporomycetes</taxon>
        <taxon>Peronosporales</taxon>
        <taxon>Peronosporaceae</taxon>
        <taxon>Phytophthora</taxon>
    </lineage>
</organism>
<reference evidence="4 6" key="1">
    <citation type="submission" date="2018-08" db="EMBL/GenBank/DDBJ databases">
        <title>Genomic investigation of the strawberry pathogen Phytophthora fragariae indicates pathogenicity is determined by transcriptional variation in three key races.</title>
        <authorList>
            <person name="Adams T.M."/>
            <person name="Armitage A.D."/>
            <person name="Sobczyk M.K."/>
            <person name="Bates H.J."/>
            <person name="Dunwell J.M."/>
            <person name="Nellist C.F."/>
            <person name="Harrison R.J."/>
        </authorList>
    </citation>
    <scope>NUCLEOTIDE SEQUENCE [LARGE SCALE GENOMIC DNA]</scope>
    <source>
        <strain evidence="3 5">SCRP249</strain>
        <strain evidence="2 7">SCRP324</strain>
        <strain evidence="4 6">SCRP333</strain>
    </source>
</reference>
<evidence type="ECO:0000313" key="5">
    <source>
        <dbReference type="Proteomes" id="UP000429607"/>
    </source>
</evidence>
<sequence>MRPSWASRSSASEGRASSKRRQIDTSDVITYLESRFGSSKKRDREQHAQERARLFTELEKLASSLKTTKAAGMSAALVRRLELKVEMYMQRMEDLDDEQ</sequence>
<comment type="caution">
    <text evidence="4">The sequence shown here is derived from an EMBL/GenBank/DDBJ whole genome shotgun (WGS) entry which is preliminary data.</text>
</comment>
<dbReference type="Proteomes" id="UP000429607">
    <property type="component" value="Unassembled WGS sequence"/>
</dbReference>
<feature type="region of interest" description="Disordered" evidence="1">
    <location>
        <begin position="1"/>
        <end position="23"/>
    </location>
</feature>
<dbReference type="Proteomes" id="UP000435112">
    <property type="component" value="Unassembled WGS sequence"/>
</dbReference>
<dbReference type="EMBL" id="QXFU01000662">
    <property type="protein sequence ID" value="KAE9025412.1"/>
    <property type="molecule type" value="Genomic_DNA"/>
</dbReference>
<accession>A0A6A4FGR6</accession>
<evidence type="ECO:0000256" key="1">
    <source>
        <dbReference type="SAM" id="MobiDB-lite"/>
    </source>
</evidence>
<name>A0A6A4FGR6_9STRA</name>
<evidence type="ECO:0000313" key="3">
    <source>
        <dbReference type="EMBL" id="KAE9028221.1"/>
    </source>
</evidence>
<protein>
    <submittedName>
        <fullName evidence="4">Uncharacterized protein</fullName>
    </submittedName>
</protein>
<evidence type="ECO:0000313" key="7">
    <source>
        <dbReference type="Proteomes" id="UP000435112"/>
    </source>
</evidence>
<gene>
    <name evidence="3" type="ORF">PR001_g11788</name>
    <name evidence="2" type="ORF">PR002_g11200</name>
    <name evidence="4" type="ORF">PR003_g13636</name>
</gene>
<proteinExistence type="predicted"/>
<evidence type="ECO:0000313" key="4">
    <source>
        <dbReference type="EMBL" id="KAE9334213.1"/>
    </source>
</evidence>
<evidence type="ECO:0000313" key="6">
    <source>
        <dbReference type="Proteomes" id="UP000434957"/>
    </source>
</evidence>